<dbReference type="RefSeq" id="WP_036183959.1">
    <property type="nucleotide sequence ID" value="NZ_AVDA01000005.1"/>
</dbReference>
<comment type="caution">
    <text evidence="2">The sequence shown here is derived from an EMBL/GenBank/DDBJ whole genome shotgun (WGS) entry which is preliminary data.</text>
</comment>
<dbReference type="Proteomes" id="UP000030416">
    <property type="component" value="Unassembled WGS sequence"/>
</dbReference>
<dbReference type="STRING" id="1384049.CD29_05870"/>
<dbReference type="OrthoDB" id="5244350at2"/>
<evidence type="ECO:0000313" key="3">
    <source>
        <dbReference type="Proteomes" id="UP000030416"/>
    </source>
</evidence>
<keyword evidence="1" id="KW-0175">Coiled coil</keyword>
<sequence>MTQSNSFDAFNLFKEMYNKTESAWREVIQETLEKPSFSESLGNVQTSYLQYQELVNKMTENFLKQANVPSKETIADLASLVINVESKVDSLEEFLEEQTINAEIDQLSKKITKLEKKMDTIIDLLNKNAELLQVNNSEVVSK</sequence>
<dbReference type="AlphaFoldDB" id="A0A0A3I492"/>
<keyword evidence="3" id="KW-1185">Reference proteome</keyword>
<protein>
    <submittedName>
        <fullName evidence="2">PhaR</fullName>
    </submittedName>
</protein>
<gene>
    <name evidence="2" type="ORF">CD29_05870</name>
</gene>
<organism evidence="2 3">
    <name type="scientific">Ureibacillus manganicus DSM 26584</name>
    <dbReference type="NCBI Taxonomy" id="1384049"/>
    <lineage>
        <taxon>Bacteria</taxon>
        <taxon>Bacillati</taxon>
        <taxon>Bacillota</taxon>
        <taxon>Bacilli</taxon>
        <taxon>Bacillales</taxon>
        <taxon>Caryophanaceae</taxon>
        <taxon>Ureibacillus</taxon>
    </lineage>
</organism>
<name>A0A0A3I492_9BACL</name>
<accession>A0A0A3I492</accession>
<dbReference type="EMBL" id="JPVN01000005">
    <property type="protein sequence ID" value="KGR79626.1"/>
    <property type="molecule type" value="Genomic_DNA"/>
</dbReference>
<evidence type="ECO:0000256" key="1">
    <source>
        <dbReference type="SAM" id="Coils"/>
    </source>
</evidence>
<proteinExistence type="predicted"/>
<feature type="coiled-coil region" evidence="1">
    <location>
        <begin position="97"/>
        <end position="124"/>
    </location>
</feature>
<dbReference type="eggNOG" id="ENOG5033FV9">
    <property type="taxonomic scope" value="Bacteria"/>
</dbReference>
<reference evidence="2 3" key="1">
    <citation type="submission" date="2014-02" db="EMBL/GenBank/DDBJ databases">
        <title>Draft genome sequence of Lysinibacillus manganicus DSM 26584T.</title>
        <authorList>
            <person name="Zhang F."/>
            <person name="Wang G."/>
            <person name="Zhang L."/>
        </authorList>
    </citation>
    <scope>NUCLEOTIDE SEQUENCE [LARGE SCALE GENOMIC DNA]</scope>
    <source>
        <strain evidence="2 3">DSM 26584</strain>
    </source>
</reference>
<evidence type="ECO:0000313" key="2">
    <source>
        <dbReference type="EMBL" id="KGR79626.1"/>
    </source>
</evidence>